<dbReference type="Gramene" id="TraesROB_scaffold_098977_01G000100.1">
    <property type="protein sequence ID" value="TraesROB_scaffold_098977_01G000100.1"/>
    <property type="gene ID" value="TraesROB_scaffold_098977_01G000100"/>
</dbReference>
<dbReference type="PROSITE" id="PS00108">
    <property type="entry name" value="PROTEIN_KINASE_ST"/>
    <property type="match status" value="1"/>
</dbReference>
<evidence type="ECO:0000256" key="5">
    <source>
        <dbReference type="ARBA" id="ARBA00022692"/>
    </source>
</evidence>
<dbReference type="PANTHER" id="PTHR27005:SF333">
    <property type="entry name" value="PROTEIN KINASE DOMAIN-CONTAINING PROTEIN"/>
    <property type="match status" value="1"/>
</dbReference>
<dbReference type="SMART" id="SM00179">
    <property type="entry name" value="EGF_CA"/>
    <property type="match status" value="2"/>
</dbReference>
<dbReference type="GO" id="GO:0005886">
    <property type="term" value="C:plasma membrane"/>
    <property type="evidence" value="ECO:0000318"/>
    <property type="project" value="GO_Central"/>
</dbReference>
<dbReference type="SMART" id="SM00220">
    <property type="entry name" value="S_TKc"/>
    <property type="match status" value="1"/>
</dbReference>
<dbReference type="Pfam" id="PF07714">
    <property type="entry name" value="PK_Tyr_Ser-Thr"/>
    <property type="match status" value="1"/>
</dbReference>
<organism evidence="17">
    <name type="scientific">Triticum aestivum</name>
    <name type="common">Wheat</name>
    <dbReference type="NCBI Taxonomy" id="4565"/>
    <lineage>
        <taxon>Eukaryota</taxon>
        <taxon>Viridiplantae</taxon>
        <taxon>Streptophyta</taxon>
        <taxon>Embryophyta</taxon>
        <taxon>Tracheophyta</taxon>
        <taxon>Spermatophyta</taxon>
        <taxon>Magnoliopsida</taxon>
        <taxon>Liliopsida</taxon>
        <taxon>Poales</taxon>
        <taxon>Poaceae</taxon>
        <taxon>BOP clade</taxon>
        <taxon>Pooideae</taxon>
        <taxon>Triticodae</taxon>
        <taxon>Triticeae</taxon>
        <taxon>Triticinae</taxon>
        <taxon>Triticum</taxon>
    </lineage>
</organism>
<feature type="domain" description="Protein kinase" evidence="16">
    <location>
        <begin position="431"/>
        <end position="710"/>
    </location>
</feature>
<dbReference type="GO" id="GO:0004674">
    <property type="term" value="F:protein serine/threonine kinase activity"/>
    <property type="evidence" value="ECO:0007669"/>
    <property type="project" value="UniProtKB-KW"/>
</dbReference>
<dbReference type="Gene3D" id="3.30.200.20">
    <property type="entry name" value="Phosphorylase Kinase, domain 1"/>
    <property type="match status" value="1"/>
</dbReference>
<dbReference type="GO" id="GO:0005524">
    <property type="term" value="F:ATP binding"/>
    <property type="evidence" value="ECO:0007669"/>
    <property type="project" value="UniProtKB-UniRule"/>
</dbReference>
<evidence type="ECO:0000256" key="14">
    <source>
        <dbReference type="PROSITE-ProRule" id="PRU10141"/>
    </source>
</evidence>
<evidence type="ECO:0000256" key="15">
    <source>
        <dbReference type="SAM" id="SignalP"/>
    </source>
</evidence>
<dbReference type="STRING" id="4565.A0A3B6MKS7"/>
<evidence type="ECO:0000256" key="1">
    <source>
        <dbReference type="ARBA" id="ARBA00004479"/>
    </source>
</evidence>
<dbReference type="PROSITE" id="PS00010">
    <property type="entry name" value="ASX_HYDROXYL"/>
    <property type="match status" value="1"/>
</dbReference>
<evidence type="ECO:0000256" key="8">
    <source>
        <dbReference type="ARBA" id="ARBA00022777"/>
    </source>
</evidence>
<dbReference type="FunFam" id="3.30.200.20:FF:000043">
    <property type="entry name" value="Wall-associated receptor kinase 2"/>
    <property type="match status" value="1"/>
</dbReference>
<feature type="chain" id="PRO_5043177627" description="Protein kinase domain-containing protein" evidence="15">
    <location>
        <begin position="20"/>
        <end position="754"/>
    </location>
</feature>
<dbReference type="InterPro" id="IPR017441">
    <property type="entry name" value="Protein_kinase_ATP_BS"/>
</dbReference>
<comment type="subcellular location">
    <subcellularLocation>
        <location evidence="1">Membrane</location>
        <topology evidence="1">Single-pass type I membrane protein</topology>
    </subcellularLocation>
</comment>
<dbReference type="FunFam" id="2.10.25.10:FF:000002">
    <property type="entry name" value="Latent-transforming growth factor beta-binding protein 3"/>
    <property type="match status" value="1"/>
</dbReference>
<dbReference type="SUPFAM" id="SSF57196">
    <property type="entry name" value="EGF/Laminin"/>
    <property type="match status" value="1"/>
</dbReference>
<evidence type="ECO:0000256" key="10">
    <source>
        <dbReference type="ARBA" id="ARBA00022989"/>
    </source>
</evidence>
<dbReference type="InterPro" id="IPR000742">
    <property type="entry name" value="EGF"/>
</dbReference>
<dbReference type="GO" id="GO:0005509">
    <property type="term" value="F:calcium ion binding"/>
    <property type="evidence" value="ECO:0007669"/>
    <property type="project" value="InterPro"/>
</dbReference>
<reference evidence="17" key="1">
    <citation type="submission" date="2018-08" db="EMBL/GenBank/DDBJ databases">
        <authorList>
            <person name="Rossello M."/>
        </authorList>
    </citation>
    <scope>NUCLEOTIDE SEQUENCE [LARGE SCALE GENOMIC DNA]</scope>
    <source>
        <strain evidence="17">cv. Chinese Spring</strain>
    </source>
</reference>
<keyword evidence="7 14" id="KW-0547">Nucleotide-binding</keyword>
<keyword evidence="13" id="KW-0325">Glycoprotein</keyword>
<keyword evidence="10" id="KW-1133">Transmembrane helix</keyword>
<dbReference type="InterPro" id="IPR025287">
    <property type="entry name" value="WAK_GUB"/>
</dbReference>
<keyword evidence="2" id="KW-0723">Serine/threonine-protein kinase</keyword>
<dbReference type="InterPro" id="IPR018097">
    <property type="entry name" value="EGF_Ca-bd_CS"/>
</dbReference>
<dbReference type="Pfam" id="PF07645">
    <property type="entry name" value="EGF_CA"/>
    <property type="match status" value="1"/>
</dbReference>
<dbReference type="EnsemblPlants" id="TraesCS5D02G052800.1">
    <property type="protein sequence ID" value="TraesCS5D02G052800.1"/>
    <property type="gene ID" value="TraesCS5D02G052800"/>
</dbReference>
<dbReference type="Gramene" id="TraesCAD_scaffold_094702_01G000100.1">
    <property type="protein sequence ID" value="TraesCAD_scaffold_094702_01G000100.1"/>
    <property type="gene ID" value="TraesCAD_scaffold_094702_01G000100"/>
</dbReference>
<evidence type="ECO:0000256" key="13">
    <source>
        <dbReference type="ARBA" id="ARBA00023180"/>
    </source>
</evidence>
<evidence type="ECO:0000256" key="12">
    <source>
        <dbReference type="ARBA" id="ARBA00023157"/>
    </source>
</evidence>
<keyword evidence="4" id="KW-0808">Transferase</keyword>
<accession>A0A3B6MKS7</accession>
<dbReference type="CDD" id="cd00054">
    <property type="entry name" value="EGF_CA"/>
    <property type="match status" value="1"/>
</dbReference>
<evidence type="ECO:0000259" key="16">
    <source>
        <dbReference type="PROSITE" id="PS50011"/>
    </source>
</evidence>
<dbReference type="OrthoDB" id="4062651at2759"/>
<evidence type="ECO:0000256" key="4">
    <source>
        <dbReference type="ARBA" id="ARBA00022679"/>
    </source>
</evidence>
<keyword evidence="5" id="KW-0812">Transmembrane</keyword>
<keyword evidence="6 15" id="KW-0732">Signal</keyword>
<keyword evidence="18" id="KW-1185">Reference proteome</keyword>
<keyword evidence="3" id="KW-0245">EGF-like domain</keyword>
<dbReference type="Gene3D" id="1.10.510.10">
    <property type="entry name" value="Transferase(Phosphotransferase) domain 1"/>
    <property type="match status" value="1"/>
</dbReference>
<dbReference type="Gramene" id="TraesWEE_scaffold_094973_01G000100.1">
    <property type="protein sequence ID" value="TraesWEE_scaffold_094973_01G000100.1"/>
    <property type="gene ID" value="TraesWEE_scaffold_094973_01G000100"/>
</dbReference>
<evidence type="ECO:0000313" key="17">
    <source>
        <dbReference type="EnsemblPlants" id="TraesCS5D02G052800.1"/>
    </source>
</evidence>
<dbReference type="InterPro" id="IPR000719">
    <property type="entry name" value="Prot_kinase_dom"/>
</dbReference>
<keyword evidence="8" id="KW-0418">Kinase</keyword>
<dbReference type="InterPro" id="IPR008271">
    <property type="entry name" value="Ser/Thr_kinase_AS"/>
</dbReference>
<dbReference type="Gene3D" id="2.10.25.10">
    <property type="entry name" value="Laminin"/>
    <property type="match status" value="2"/>
</dbReference>
<dbReference type="Gramene" id="TraesKAR5D01G0038810.1">
    <property type="protein sequence ID" value="cds.TraesKAR5D01G0038810.1"/>
    <property type="gene ID" value="TraesKAR5D01G0038810"/>
</dbReference>
<dbReference type="FunFam" id="1.10.510.10:FF:000084">
    <property type="entry name" value="Wall-associated receptor kinase 2"/>
    <property type="match status" value="1"/>
</dbReference>
<dbReference type="SUPFAM" id="SSF56112">
    <property type="entry name" value="Protein kinase-like (PK-like)"/>
    <property type="match status" value="1"/>
</dbReference>
<evidence type="ECO:0000256" key="6">
    <source>
        <dbReference type="ARBA" id="ARBA00022729"/>
    </source>
</evidence>
<evidence type="ECO:0000256" key="7">
    <source>
        <dbReference type="ARBA" id="ARBA00022741"/>
    </source>
</evidence>
<dbReference type="PROSITE" id="PS01187">
    <property type="entry name" value="EGF_CA"/>
    <property type="match status" value="1"/>
</dbReference>
<sequence length="754" mass="83849">MAWMLLLLLLAAWATTASSSLVAKPGCQARCGGIDVPYPFGIGAGCFRPGFEIVCNNMTPFLPDATVAGRKRLAEPVRVLSLNLTVKAGARVQVQLPVAYMCFDAAGNEIAGSFDGRLTVNKEQVYRISNTFNELFVLGCNTLAYAGRGSRSNATSDGYYSGCVAYCNKKQRARNNKCDSIGCCRVNISPLLTNTRMSFGKWSEAPVDIRRPCSYAFIVQKNHYVFKAADLNMTAEQAKRWSMPLWLDWAIRNGSNSLRCPLLRKTSEYVCLSNHSKCVNSTNGAGYFCICEEGYEGNPYLDNGCTDIDECKQPQLYACFGKCTNREGSFECTCSHGYQGNATHKDGCVQSINTGLIIGLSVSSGPTILILFLASKIIVRKLKHQKEQKLRQKFFNQNRGQLLQKLVSHRSDIAERMIIPLRDLEKATNKFHPTRKLGGGGHGTVYKGILSDLHVVAIKRSNIVVKSEINEFINEVSILSQINHRNIVKLFGCCLETEVPLLAYEFISNGTLCDYLHKKPLRSVPWRDILRIAVEIGKALSYLHSGISVPVIHRDIKSTNILLDDALTAKVSDFGASRYIPKDKTTITTVVQGTLGYLDPMYFYCGRLTEKSDVYSFGVILIELLTRKMPIIYRSSTGDGLVAQFVELLAEGKLVEILDPQVIEEGGTQVEVVASLAMSCIKLRAEERPTMRSVEMTLEALQGPKEHFRIRDATYEGSYSAMRYTPPVRRASLEDTSRQYSQEEEFVLSASYPR</sequence>
<protein>
    <recommendedName>
        <fullName evidence="16">Protein kinase domain-containing protein</fullName>
    </recommendedName>
</protein>
<evidence type="ECO:0000256" key="3">
    <source>
        <dbReference type="ARBA" id="ARBA00022536"/>
    </source>
</evidence>
<dbReference type="Gramene" id="TraesCS5D03G0131900.1">
    <property type="protein sequence ID" value="TraesCS5D03G0131900.1.CDS"/>
    <property type="gene ID" value="TraesCS5D03G0131900"/>
</dbReference>
<feature type="binding site" evidence="14">
    <location>
        <position position="466"/>
    </location>
    <ligand>
        <name>ATP</name>
        <dbReference type="ChEBI" id="CHEBI:30616"/>
    </ligand>
</feature>
<name>A0A3B6MKS7_WHEAT</name>
<dbReference type="InterPro" id="IPR000152">
    <property type="entry name" value="EGF-type_Asp/Asn_hydroxyl_site"/>
</dbReference>
<dbReference type="InterPro" id="IPR049883">
    <property type="entry name" value="NOTCH1_EGF-like"/>
</dbReference>
<dbReference type="InterPro" id="IPR011009">
    <property type="entry name" value="Kinase-like_dom_sf"/>
</dbReference>
<dbReference type="Pfam" id="PF13947">
    <property type="entry name" value="GUB_WAK_bind"/>
    <property type="match status" value="1"/>
</dbReference>
<dbReference type="Gramene" id="TraesCLE_scaffold_100246_01G000100.1">
    <property type="protein sequence ID" value="TraesCLE_scaffold_100246_01G000100.1"/>
    <property type="gene ID" value="TraesCLE_scaffold_100246_01G000100"/>
</dbReference>
<evidence type="ECO:0000256" key="2">
    <source>
        <dbReference type="ARBA" id="ARBA00022527"/>
    </source>
</evidence>
<dbReference type="AlphaFoldDB" id="A0A3B6MKS7"/>
<dbReference type="PROSITE" id="PS50011">
    <property type="entry name" value="PROTEIN_KINASE_DOM"/>
    <property type="match status" value="1"/>
</dbReference>
<evidence type="ECO:0000313" key="18">
    <source>
        <dbReference type="Proteomes" id="UP000019116"/>
    </source>
</evidence>
<dbReference type="SMR" id="A0A3B6MKS7"/>
<reference evidence="17" key="2">
    <citation type="submission" date="2018-10" db="UniProtKB">
        <authorList>
            <consortium name="EnsemblPlants"/>
        </authorList>
    </citation>
    <scope>IDENTIFICATION</scope>
</reference>
<proteinExistence type="predicted"/>
<keyword evidence="11" id="KW-0472">Membrane</keyword>
<keyword evidence="9 14" id="KW-0067">ATP-binding</keyword>
<dbReference type="Gramene" id="TraesCS5D02G052800.1">
    <property type="protein sequence ID" value="TraesCS5D02G052800.1"/>
    <property type="gene ID" value="TraesCS5D02G052800"/>
</dbReference>
<dbReference type="PROSITE" id="PS00107">
    <property type="entry name" value="PROTEIN_KINASE_ATP"/>
    <property type="match status" value="1"/>
</dbReference>
<feature type="signal peptide" evidence="15">
    <location>
        <begin position="1"/>
        <end position="19"/>
    </location>
</feature>
<keyword evidence="12" id="KW-1015">Disulfide bond</keyword>
<dbReference type="SMART" id="SM00181">
    <property type="entry name" value="EGF"/>
    <property type="match status" value="2"/>
</dbReference>
<dbReference type="PANTHER" id="PTHR27005">
    <property type="entry name" value="WALL-ASSOCIATED RECEPTOR KINASE-LIKE 21"/>
    <property type="match status" value="1"/>
</dbReference>
<dbReference type="InterPro" id="IPR001881">
    <property type="entry name" value="EGF-like_Ca-bd_dom"/>
</dbReference>
<evidence type="ECO:0000256" key="9">
    <source>
        <dbReference type="ARBA" id="ARBA00022840"/>
    </source>
</evidence>
<dbReference type="Proteomes" id="UP000019116">
    <property type="component" value="Chromosome 5D"/>
</dbReference>
<evidence type="ECO:0000256" key="11">
    <source>
        <dbReference type="ARBA" id="ARBA00023136"/>
    </source>
</evidence>
<dbReference type="GO" id="GO:0007166">
    <property type="term" value="P:cell surface receptor signaling pathway"/>
    <property type="evidence" value="ECO:0000318"/>
    <property type="project" value="GO_Central"/>
</dbReference>
<dbReference type="InterPro" id="IPR001245">
    <property type="entry name" value="Ser-Thr/Tyr_kinase_cat_dom"/>
</dbReference>
<dbReference type="InterPro" id="IPR045274">
    <property type="entry name" value="WAK-like"/>
</dbReference>
<dbReference type="GO" id="GO:0030247">
    <property type="term" value="F:polysaccharide binding"/>
    <property type="evidence" value="ECO:0007669"/>
    <property type="project" value="InterPro"/>
</dbReference>